<keyword evidence="1" id="KW-0175">Coiled coil</keyword>
<evidence type="ECO:0000313" key="5">
    <source>
        <dbReference type="Proteomes" id="UP001141552"/>
    </source>
</evidence>
<feature type="compositionally biased region" description="Basic and acidic residues" evidence="2">
    <location>
        <begin position="240"/>
        <end position="268"/>
    </location>
</feature>
<dbReference type="InterPro" id="IPR044696">
    <property type="entry name" value="WIP1/2/3"/>
</dbReference>
<accession>A0A9Q0GFG8</accession>
<reference evidence="4" key="2">
    <citation type="journal article" date="2023" name="Plants (Basel)">
        <title>Annotation of the Turnera subulata (Passifloraceae) Draft Genome Reveals the S-Locus Evolved after the Divergence of Turneroideae from Passifloroideae in a Stepwise Manner.</title>
        <authorList>
            <person name="Henning P.M."/>
            <person name="Roalson E.H."/>
            <person name="Mir W."/>
            <person name="McCubbin A.G."/>
            <person name="Shore J.S."/>
        </authorList>
    </citation>
    <scope>NUCLEOTIDE SEQUENCE</scope>
    <source>
        <strain evidence="4">F60SS</strain>
    </source>
</reference>
<evidence type="ECO:0000313" key="4">
    <source>
        <dbReference type="EMBL" id="KAJ4849259.1"/>
    </source>
</evidence>
<evidence type="ECO:0008006" key="6">
    <source>
        <dbReference type="Google" id="ProtNLM"/>
    </source>
</evidence>
<feature type="compositionally biased region" description="Polar residues" evidence="2">
    <location>
        <begin position="272"/>
        <end position="286"/>
    </location>
</feature>
<reference evidence="4" key="1">
    <citation type="submission" date="2022-02" db="EMBL/GenBank/DDBJ databases">
        <authorList>
            <person name="Henning P.M."/>
            <person name="McCubbin A.G."/>
            <person name="Shore J.S."/>
        </authorList>
    </citation>
    <scope>NUCLEOTIDE SEQUENCE</scope>
    <source>
        <strain evidence="4">F60SS</strain>
        <tissue evidence="4">Leaves</tissue>
    </source>
</reference>
<feature type="region of interest" description="Disordered" evidence="2">
    <location>
        <begin position="104"/>
        <end position="145"/>
    </location>
</feature>
<comment type="caution">
    <text evidence="4">The sequence shown here is derived from an EMBL/GenBank/DDBJ whole genome shotgun (WGS) entry which is preliminary data.</text>
</comment>
<dbReference type="Proteomes" id="UP001141552">
    <property type="component" value="Unassembled WGS sequence"/>
</dbReference>
<feature type="region of interest" description="Disordered" evidence="2">
    <location>
        <begin position="386"/>
        <end position="407"/>
    </location>
</feature>
<feature type="compositionally biased region" description="Polar residues" evidence="2">
    <location>
        <begin position="37"/>
        <end position="57"/>
    </location>
</feature>
<dbReference type="EMBL" id="JAKUCV010000660">
    <property type="protein sequence ID" value="KAJ4849259.1"/>
    <property type="molecule type" value="Genomic_DNA"/>
</dbReference>
<keyword evidence="3" id="KW-1133">Transmembrane helix</keyword>
<sequence length="608" mass="65595">MDLKSETPAPQSIQDNGLTTSNLTREDDENIVKANGSPANEISYVGSTGNVDLSASPSIPVAGGVGSEEVGDSVNSQPVTAKSPAAKGFGLKRWRRIRRDVVKETTANSDSSKALKRVLPSAVNPSKSTHLSPVEIKQDSEQGSVGSVNMIKSNAVVADGFANRGSSLESRLVAAPVFAAGTDSENSEDHSSKSSTAASAPRMRYDLPAVAGYAHQMNRTKILNGNGVGSSAQRVQQGKGHPEVSKKPRGEKVKIEKENSHSSMESDSRSSNFVFMQGNYSVTSNGKQGGASMNYDGENSDDANAVEQPFGEEVHPGFSQENVGEGEDVSEDGFVAEASWKSKEGKSENHQPATDEDPLLESILTLQSVQEALENEVQKLGEIGKVSMPEGSSSSDPGVHESSSPVQLDSDNIMQSTLMESEVLSLTENIKHLESSLEEANALLKVRESRVAVLEDTLNNSLKGESGNISELDQEKCRELEVELETLFKQKIEAEIECLTLTRTIQKLRVATGDEITLFEQQEALAGEQIQMLNKLGQAESKVATLRKRADKLEEYRGDFLETEEILKMQGRVCHITSCFFVQLILLILVFWLVVSELSPPAAVVVPT</sequence>
<feature type="region of interest" description="Disordered" evidence="2">
    <location>
        <begin position="1"/>
        <end position="85"/>
    </location>
</feature>
<evidence type="ECO:0000256" key="1">
    <source>
        <dbReference type="SAM" id="Coils"/>
    </source>
</evidence>
<feature type="region of interest" description="Disordered" evidence="2">
    <location>
        <begin position="222"/>
        <end position="304"/>
    </location>
</feature>
<organism evidence="4 5">
    <name type="scientific">Turnera subulata</name>
    <dbReference type="NCBI Taxonomy" id="218843"/>
    <lineage>
        <taxon>Eukaryota</taxon>
        <taxon>Viridiplantae</taxon>
        <taxon>Streptophyta</taxon>
        <taxon>Embryophyta</taxon>
        <taxon>Tracheophyta</taxon>
        <taxon>Spermatophyta</taxon>
        <taxon>Magnoliopsida</taxon>
        <taxon>eudicotyledons</taxon>
        <taxon>Gunneridae</taxon>
        <taxon>Pentapetalae</taxon>
        <taxon>rosids</taxon>
        <taxon>fabids</taxon>
        <taxon>Malpighiales</taxon>
        <taxon>Passifloraceae</taxon>
        <taxon>Turnera</taxon>
    </lineage>
</organism>
<evidence type="ECO:0000256" key="3">
    <source>
        <dbReference type="SAM" id="Phobius"/>
    </source>
</evidence>
<dbReference type="AlphaFoldDB" id="A0A9Q0GFG8"/>
<feature type="compositionally biased region" description="Polar residues" evidence="2">
    <location>
        <begin position="8"/>
        <end position="23"/>
    </location>
</feature>
<gene>
    <name evidence="4" type="ORF">Tsubulata_012953</name>
</gene>
<dbReference type="PANTHER" id="PTHR34562">
    <property type="entry name" value="WPP DOMAIN-INTERACTING PROTEIN 2"/>
    <property type="match status" value="1"/>
</dbReference>
<name>A0A9Q0GFG8_9ROSI</name>
<feature type="compositionally biased region" description="Polar residues" evidence="2">
    <location>
        <begin position="222"/>
        <end position="236"/>
    </location>
</feature>
<feature type="transmembrane region" description="Helical" evidence="3">
    <location>
        <begin position="573"/>
        <end position="595"/>
    </location>
</feature>
<protein>
    <recommendedName>
        <fullName evidence="6">WPP domain-containing protein</fullName>
    </recommendedName>
</protein>
<dbReference type="PANTHER" id="PTHR34562:SF8">
    <property type="entry name" value="WPP DOMAIN-INTERACTING PROTEIN 1"/>
    <property type="match status" value="1"/>
</dbReference>
<proteinExistence type="predicted"/>
<feature type="compositionally biased region" description="Polar residues" evidence="2">
    <location>
        <begin position="390"/>
        <end position="407"/>
    </location>
</feature>
<keyword evidence="5" id="KW-1185">Reference proteome</keyword>
<keyword evidence="3" id="KW-0812">Transmembrane</keyword>
<feature type="coiled-coil region" evidence="1">
    <location>
        <begin position="423"/>
        <end position="450"/>
    </location>
</feature>
<evidence type="ECO:0000256" key="2">
    <source>
        <dbReference type="SAM" id="MobiDB-lite"/>
    </source>
</evidence>
<dbReference type="OrthoDB" id="680851at2759"/>
<keyword evidence="3" id="KW-0472">Membrane</keyword>
<feature type="region of interest" description="Disordered" evidence="2">
    <location>
        <begin position="181"/>
        <end position="200"/>
    </location>
</feature>